<dbReference type="InterPro" id="IPR013103">
    <property type="entry name" value="RVT_2"/>
</dbReference>
<organism evidence="2 3">
    <name type="scientific">Linum trigynum</name>
    <dbReference type="NCBI Taxonomy" id="586398"/>
    <lineage>
        <taxon>Eukaryota</taxon>
        <taxon>Viridiplantae</taxon>
        <taxon>Streptophyta</taxon>
        <taxon>Embryophyta</taxon>
        <taxon>Tracheophyta</taxon>
        <taxon>Spermatophyta</taxon>
        <taxon>Magnoliopsida</taxon>
        <taxon>eudicotyledons</taxon>
        <taxon>Gunneridae</taxon>
        <taxon>Pentapetalae</taxon>
        <taxon>rosids</taxon>
        <taxon>fabids</taxon>
        <taxon>Malpighiales</taxon>
        <taxon>Linaceae</taxon>
        <taxon>Linum</taxon>
    </lineage>
</organism>
<sequence>MLVYVDDIVITGNDSALIQRLFAFLHDNFALRELGSLSYFHDIEVHRSSTGLILSQRKFIQDLLDRAHMSAANAISTPSTIDIIHQSALDSSPPFSDPAMYRSIVGGLQYLSFTRPDISFAVNHVSQFQHSPTDNHWEAVKRILRYLRGTINRGPEFSEPTSLHVHGYSDASWASCPKDRKSITGFAVFL</sequence>
<evidence type="ECO:0000259" key="1">
    <source>
        <dbReference type="Pfam" id="PF07727"/>
    </source>
</evidence>
<evidence type="ECO:0000313" key="2">
    <source>
        <dbReference type="EMBL" id="CAL1396588.1"/>
    </source>
</evidence>
<dbReference type="Pfam" id="PF07727">
    <property type="entry name" value="RVT_2"/>
    <property type="match status" value="1"/>
</dbReference>
<name>A0AAV2FE90_9ROSI</name>
<accession>A0AAV2FE90</accession>
<dbReference type="Proteomes" id="UP001497516">
    <property type="component" value="Chromosome 6"/>
</dbReference>
<dbReference type="EMBL" id="OZ034819">
    <property type="protein sequence ID" value="CAL1396588.1"/>
    <property type="molecule type" value="Genomic_DNA"/>
</dbReference>
<keyword evidence="3" id="KW-1185">Reference proteome</keyword>
<dbReference type="SUPFAM" id="SSF56672">
    <property type="entry name" value="DNA/RNA polymerases"/>
    <property type="match status" value="1"/>
</dbReference>
<dbReference type="PANTHER" id="PTHR11439">
    <property type="entry name" value="GAG-POL-RELATED RETROTRANSPOSON"/>
    <property type="match status" value="1"/>
</dbReference>
<reference evidence="2 3" key="1">
    <citation type="submission" date="2024-04" db="EMBL/GenBank/DDBJ databases">
        <authorList>
            <person name="Fracassetti M."/>
        </authorList>
    </citation>
    <scope>NUCLEOTIDE SEQUENCE [LARGE SCALE GENOMIC DNA]</scope>
</reference>
<gene>
    <name evidence="2" type="ORF">LTRI10_LOCUS36946</name>
</gene>
<feature type="domain" description="Reverse transcriptase Ty1/copia-type" evidence="1">
    <location>
        <begin position="3"/>
        <end position="79"/>
    </location>
</feature>
<protein>
    <recommendedName>
        <fullName evidence="1">Reverse transcriptase Ty1/copia-type domain-containing protein</fullName>
    </recommendedName>
</protein>
<dbReference type="InterPro" id="IPR043502">
    <property type="entry name" value="DNA/RNA_pol_sf"/>
</dbReference>
<dbReference type="AlphaFoldDB" id="A0AAV2FE90"/>
<dbReference type="PANTHER" id="PTHR11439:SF455">
    <property type="entry name" value="RLK (RECEPTOR-LIKE PROTEIN KINASE) 8, PUTATIVE-RELATED"/>
    <property type="match status" value="1"/>
</dbReference>
<proteinExistence type="predicted"/>
<evidence type="ECO:0000313" key="3">
    <source>
        <dbReference type="Proteomes" id="UP001497516"/>
    </source>
</evidence>